<dbReference type="AlphaFoldDB" id="A0A6J7JFH9"/>
<dbReference type="Gene3D" id="3.40.190.10">
    <property type="entry name" value="Periplasmic binding protein-like II"/>
    <property type="match status" value="1"/>
</dbReference>
<dbReference type="Pfam" id="PF00496">
    <property type="entry name" value="SBP_bac_5"/>
    <property type="match status" value="1"/>
</dbReference>
<organism evidence="3">
    <name type="scientific">freshwater metagenome</name>
    <dbReference type="NCBI Taxonomy" id="449393"/>
    <lineage>
        <taxon>unclassified sequences</taxon>
        <taxon>metagenomes</taxon>
        <taxon>ecological metagenomes</taxon>
    </lineage>
</organism>
<proteinExistence type="predicted"/>
<dbReference type="InterPro" id="IPR030678">
    <property type="entry name" value="Peptide/Ni-bd"/>
</dbReference>
<dbReference type="EMBL" id="CAFBNF010000083">
    <property type="protein sequence ID" value="CAB4941679.1"/>
    <property type="molecule type" value="Genomic_DNA"/>
</dbReference>
<dbReference type="SUPFAM" id="SSF53850">
    <property type="entry name" value="Periplasmic binding protein-like II"/>
    <property type="match status" value="1"/>
</dbReference>
<feature type="compositionally biased region" description="Low complexity" evidence="1">
    <location>
        <begin position="30"/>
        <end position="53"/>
    </location>
</feature>
<name>A0A6J7JFH9_9ZZZZ</name>
<dbReference type="InterPro" id="IPR039424">
    <property type="entry name" value="SBP_5"/>
</dbReference>
<reference evidence="3" key="1">
    <citation type="submission" date="2020-05" db="EMBL/GenBank/DDBJ databases">
        <authorList>
            <person name="Chiriac C."/>
            <person name="Salcher M."/>
            <person name="Ghai R."/>
            <person name="Kavagutti S V."/>
        </authorList>
    </citation>
    <scope>NUCLEOTIDE SEQUENCE</scope>
</reference>
<dbReference type="InterPro" id="IPR000914">
    <property type="entry name" value="SBP_5_dom"/>
</dbReference>
<protein>
    <submittedName>
        <fullName evidence="3">Unannotated protein</fullName>
    </submittedName>
</protein>
<dbReference type="PIRSF" id="PIRSF002741">
    <property type="entry name" value="MppA"/>
    <property type="match status" value="1"/>
</dbReference>
<dbReference type="GO" id="GO:0043190">
    <property type="term" value="C:ATP-binding cassette (ABC) transporter complex"/>
    <property type="evidence" value="ECO:0007669"/>
    <property type="project" value="InterPro"/>
</dbReference>
<sequence length="590" mass="63162">MRINRLSAAAASVTAAVALAACSAGSTPAPTSSASASGASTASASAVPSGSASVGTDAEVRPFLPEHKGGTLTLLAKAAAGTLDPKVNYTLQFWQVFQATYDGLTTFKKVDGDGSFTVVPDLAESIPEPTNGGKTYVFTLRPGIKFSDGTDVTTDDVVASFQRIFTVSSPTAGSFYNGIVGADACLNAPENCTLEGGVVGDKAAGTVTINLTSPDPEFLYKISVPHAAINPKSAPTKDAGNTPIPTTGPYMFASYDPNTALVLVRNPYFKEWSRAAQPEGYPDEINYKFGLTVEAEVTAVQNNQANWVYDPPPADRLAEIGSKYADQAHINELTAFWYLPLNVNIAPFNNLKARQAVNWAIDRNAVVQLYGGPNLAAPVCTILPPGFPGYEAKCQYTKPAGDTWQGPDLDKAKQLVQESGTAGQEVTVIVSDDEVNKAVGEYVQSVLNQIGYQAKVKAISGNIQFTYIQNTNNKVQISVTQWYQDYPAASDFLNVLLGCASFTPGSDSSINMAGFCDKKIQAQMDEALKTEQTSFDEANTMWAAVDQEMMEQSPLVPIMTPKLIDFLSKDTGNYQFSKQFYMLVSQLWVK</sequence>
<feature type="region of interest" description="Disordered" evidence="1">
    <location>
        <begin position="30"/>
        <end position="56"/>
    </location>
</feature>
<dbReference type="PROSITE" id="PS51257">
    <property type="entry name" value="PROKAR_LIPOPROTEIN"/>
    <property type="match status" value="1"/>
</dbReference>
<evidence type="ECO:0000256" key="1">
    <source>
        <dbReference type="SAM" id="MobiDB-lite"/>
    </source>
</evidence>
<evidence type="ECO:0000313" key="3">
    <source>
        <dbReference type="EMBL" id="CAB4941679.1"/>
    </source>
</evidence>
<dbReference type="GO" id="GO:0042597">
    <property type="term" value="C:periplasmic space"/>
    <property type="evidence" value="ECO:0007669"/>
    <property type="project" value="UniProtKB-ARBA"/>
</dbReference>
<feature type="domain" description="Solute-binding protein family 5" evidence="2">
    <location>
        <begin position="117"/>
        <end position="501"/>
    </location>
</feature>
<dbReference type="Gene3D" id="3.10.105.10">
    <property type="entry name" value="Dipeptide-binding Protein, Domain 3"/>
    <property type="match status" value="1"/>
</dbReference>
<dbReference type="GO" id="GO:1904680">
    <property type="term" value="F:peptide transmembrane transporter activity"/>
    <property type="evidence" value="ECO:0007669"/>
    <property type="project" value="TreeGrafter"/>
</dbReference>
<gene>
    <name evidence="3" type="ORF">UFOPK3773_00897</name>
</gene>
<dbReference type="CDD" id="cd08506">
    <property type="entry name" value="PBP2_clavulanate_OppA2"/>
    <property type="match status" value="1"/>
</dbReference>
<dbReference type="GO" id="GO:0015833">
    <property type="term" value="P:peptide transport"/>
    <property type="evidence" value="ECO:0007669"/>
    <property type="project" value="TreeGrafter"/>
</dbReference>
<accession>A0A6J7JFH9</accession>
<evidence type="ECO:0000259" key="2">
    <source>
        <dbReference type="Pfam" id="PF00496"/>
    </source>
</evidence>
<dbReference type="PANTHER" id="PTHR30290">
    <property type="entry name" value="PERIPLASMIC BINDING COMPONENT OF ABC TRANSPORTER"/>
    <property type="match status" value="1"/>
</dbReference>